<dbReference type="Gene3D" id="2.60.120.1110">
    <property type="match status" value="1"/>
</dbReference>
<dbReference type="EMBL" id="LAZR01000369">
    <property type="protein sequence ID" value="KKN72131.1"/>
    <property type="molecule type" value="Genomic_DNA"/>
</dbReference>
<organism evidence="1">
    <name type="scientific">marine sediment metagenome</name>
    <dbReference type="NCBI Taxonomy" id="412755"/>
    <lineage>
        <taxon>unclassified sequences</taxon>
        <taxon>metagenomes</taxon>
        <taxon>ecological metagenomes</taxon>
    </lineage>
</organism>
<dbReference type="AlphaFoldDB" id="A0A0F9VEX3"/>
<protein>
    <submittedName>
        <fullName evidence="1">Uncharacterized protein</fullName>
    </submittedName>
</protein>
<accession>A0A0F9VEX3</accession>
<dbReference type="Pfam" id="PF21190">
    <property type="entry name" value="Bbp16"/>
    <property type="match status" value="1"/>
</dbReference>
<evidence type="ECO:0000313" key="1">
    <source>
        <dbReference type="EMBL" id="KKN72131.1"/>
    </source>
</evidence>
<comment type="caution">
    <text evidence="1">The sequence shown here is derived from an EMBL/GenBank/DDBJ whole genome shotgun (WGS) entry which is preliminary data.</text>
</comment>
<gene>
    <name evidence="1" type="ORF">LCGC14_0414170</name>
</gene>
<reference evidence="1" key="1">
    <citation type="journal article" date="2015" name="Nature">
        <title>Complex archaea that bridge the gap between prokaryotes and eukaryotes.</title>
        <authorList>
            <person name="Spang A."/>
            <person name="Saw J.H."/>
            <person name="Jorgensen S.L."/>
            <person name="Zaremba-Niedzwiedzka K."/>
            <person name="Martijn J."/>
            <person name="Lind A.E."/>
            <person name="van Eijk R."/>
            <person name="Schleper C."/>
            <person name="Guy L."/>
            <person name="Ettema T.J."/>
        </authorList>
    </citation>
    <scope>NUCLEOTIDE SEQUENCE</scope>
</reference>
<dbReference type="InterPro" id="IPR048922">
    <property type="entry name" value="Bbp16"/>
</dbReference>
<name>A0A0F9VEX3_9ZZZZ</name>
<sequence length="148" mass="14887">MILDAEALFSDDQAITITAASTNLIDLGTPGTPIRAAQALTPDLGAGVLKPILVQVTTAFTAAGAGTLTVALQMDTTAAFGSPTALWTSAAIGKATLVAGYKFLISNIPIGTLEQFIRLNYTVATGPMTAGNIVAGIVAARNQAVIGG</sequence>
<proteinExistence type="predicted"/>